<dbReference type="PANTHER" id="PTHR11604">
    <property type="entry name" value="PROFILIN"/>
    <property type="match status" value="1"/>
</dbReference>
<proteinExistence type="inferred from homology"/>
<dbReference type="InterPro" id="IPR048278">
    <property type="entry name" value="PFN"/>
</dbReference>
<evidence type="ECO:0000256" key="1">
    <source>
        <dbReference type="ARBA" id="ARBA00004245"/>
    </source>
</evidence>
<dbReference type="SUPFAM" id="SSF55770">
    <property type="entry name" value="Profilin (actin-binding protein)"/>
    <property type="match status" value="1"/>
</dbReference>
<dbReference type="AlphaFoldDB" id="A0A8J4PW81"/>
<evidence type="ECO:0000313" key="8">
    <source>
        <dbReference type="EMBL" id="KAF2073149.1"/>
    </source>
</evidence>
<dbReference type="EMBL" id="AJWJ01000223">
    <property type="protein sequence ID" value="KAF2073149.1"/>
    <property type="molecule type" value="Genomic_DNA"/>
</dbReference>
<dbReference type="Gene3D" id="3.30.450.30">
    <property type="entry name" value="Dynein light chain 2a, cytoplasmic"/>
    <property type="match status" value="1"/>
</dbReference>
<gene>
    <name evidence="8" type="ORF">CYY_005538</name>
</gene>
<dbReference type="PANTHER" id="PTHR11604:SF0">
    <property type="entry name" value="PROFILIN"/>
    <property type="match status" value="1"/>
</dbReference>
<evidence type="ECO:0000256" key="3">
    <source>
        <dbReference type="ARBA" id="ARBA00022490"/>
    </source>
</evidence>
<dbReference type="GO" id="GO:0005856">
    <property type="term" value="C:cytoskeleton"/>
    <property type="evidence" value="ECO:0007669"/>
    <property type="project" value="UniProtKB-SubCell"/>
</dbReference>
<evidence type="ECO:0000313" key="9">
    <source>
        <dbReference type="Proteomes" id="UP000695562"/>
    </source>
</evidence>
<name>A0A8J4PW81_9MYCE</name>
<keyword evidence="9" id="KW-1185">Reference proteome</keyword>
<dbReference type="GO" id="GO:0003785">
    <property type="term" value="F:actin monomer binding"/>
    <property type="evidence" value="ECO:0007669"/>
    <property type="project" value="TreeGrafter"/>
</dbReference>
<evidence type="ECO:0000256" key="7">
    <source>
        <dbReference type="RuleBase" id="RU003909"/>
    </source>
</evidence>
<keyword evidence="4 7" id="KW-0009">Actin-binding</keyword>
<dbReference type="InterPro" id="IPR036140">
    <property type="entry name" value="PFN_sf"/>
</dbReference>
<keyword evidence="3" id="KW-0963">Cytoplasm</keyword>
<dbReference type="Proteomes" id="UP000695562">
    <property type="component" value="Unassembled WGS sequence"/>
</dbReference>
<evidence type="ECO:0000256" key="6">
    <source>
        <dbReference type="ARBA" id="ARBA00025549"/>
    </source>
</evidence>
<dbReference type="OrthoDB" id="421374at2759"/>
<sequence length="124" mass="13215">MATNWQTHVDSLVGSGQVRGACILNVKGFLVAKSNNINLHDGEGDKLIKVFTEPKTKGVTIHGVTYAIFKTDARSIYGKKGTNGCIVLKTSKSIIVGVYDSTIPQEKATLAVEGLAARLIKDGL</sequence>
<evidence type="ECO:0000256" key="2">
    <source>
        <dbReference type="ARBA" id="ARBA00010058"/>
    </source>
</evidence>
<reference evidence="8" key="1">
    <citation type="submission" date="2020-01" db="EMBL/GenBank/DDBJ databases">
        <title>Development of genomics and gene disruption for Polysphondylium violaceum indicates a role for the polyketide synthase stlB in stalk morphogenesis.</title>
        <authorList>
            <person name="Narita B."/>
            <person name="Kawabe Y."/>
            <person name="Kin K."/>
            <person name="Saito T."/>
            <person name="Gibbs R."/>
            <person name="Kuspa A."/>
            <person name="Muzny D."/>
            <person name="Queller D."/>
            <person name="Richards S."/>
            <person name="Strassman J."/>
            <person name="Sucgang R."/>
            <person name="Worley K."/>
            <person name="Schaap P."/>
        </authorList>
    </citation>
    <scope>NUCLEOTIDE SEQUENCE</scope>
    <source>
        <strain evidence="8">QSvi11</strain>
    </source>
</reference>
<organism evidence="8 9">
    <name type="scientific">Polysphondylium violaceum</name>
    <dbReference type="NCBI Taxonomy" id="133409"/>
    <lineage>
        <taxon>Eukaryota</taxon>
        <taxon>Amoebozoa</taxon>
        <taxon>Evosea</taxon>
        <taxon>Eumycetozoa</taxon>
        <taxon>Dictyostelia</taxon>
        <taxon>Dictyosteliales</taxon>
        <taxon>Dictyosteliaceae</taxon>
        <taxon>Polysphondylium</taxon>
    </lineage>
</organism>
<accession>A0A8J4PW81</accession>
<dbReference type="InterPro" id="IPR005455">
    <property type="entry name" value="PFN_euk"/>
</dbReference>
<dbReference type="SMART" id="SM00392">
    <property type="entry name" value="PROF"/>
    <property type="match status" value="1"/>
</dbReference>
<dbReference type="GO" id="GO:0005938">
    <property type="term" value="C:cell cortex"/>
    <property type="evidence" value="ECO:0007669"/>
    <property type="project" value="TreeGrafter"/>
</dbReference>
<protein>
    <recommendedName>
        <fullName evidence="7">Profilin</fullName>
    </recommendedName>
</protein>
<comment type="caution">
    <text evidence="8">The sequence shown here is derived from an EMBL/GenBank/DDBJ whole genome shotgun (WGS) entry which is preliminary data.</text>
</comment>
<comment type="similarity">
    <text evidence="2 7">Belongs to the profilin family.</text>
</comment>
<keyword evidence="5" id="KW-0206">Cytoskeleton</keyword>
<dbReference type="Pfam" id="PF00235">
    <property type="entry name" value="Profilin"/>
    <property type="match status" value="1"/>
</dbReference>
<evidence type="ECO:0000256" key="5">
    <source>
        <dbReference type="ARBA" id="ARBA00023212"/>
    </source>
</evidence>
<evidence type="ECO:0000256" key="4">
    <source>
        <dbReference type="ARBA" id="ARBA00023203"/>
    </source>
</evidence>
<comment type="function">
    <text evidence="6">Binds to actin and affects the structure of the cytoskeleton. At high concentrations, profilin prevents the polymerization of actin, whereas it enhances it at low concentrations. By binding to PIP2, it inhibits the formation of IP3 and DG.</text>
</comment>
<comment type="subcellular location">
    <subcellularLocation>
        <location evidence="1">Cytoplasm</location>
        <location evidence="1">Cytoskeleton</location>
    </subcellularLocation>
</comment>